<reference evidence="1 2" key="1">
    <citation type="submission" date="2020-05" db="EMBL/GenBank/DDBJ databases">
        <title>Strain PA2F3 complete genome.</title>
        <authorList>
            <person name="Kim Y.-S."/>
            <person name="Kim S.-J."/>
            <person name="Jung H.-k."/>
            <person name="Kim S.-E."/>
            <person name="Kim K.-H."/>
        </authorList>
    </citation>
    <scope>NUCLEOTIDE SEQUENCE [LARGE SCALE GENOMIC DNA]</scope>
    <source>
        <strain evidence="1 2">PA2F3</strain>
    </source>
</reference>
<dbReference type="RefSeq" id="WP_172988559.1">
    <property type="nucleotide sequence ID" value="NZ_CP054038.1"/>
</dbReference>
<name>A0A7D4Q6G6_9MICO</name>
<dbReference type="AlphaFoldDB" id="A0A7D4Q6G6"/>
<gene>
    <name evidence="1" type="ORF">HQM25_01305</name>
</gene>
<evidence type="ECO:0000313" key="2">
    <source>
        <dbReference type="Proteomes" id="UP000502498"/>
    </source>
</evidence>
<dbReference type="EMBL" id="CP054038">
    <property type="protein sequence ID" value="QKJ18179.1"/>
    <property type="molecule type" value="Genomic_DNA"/>
</dbReference>
<sequence length="98" mass="10526">MIPLHLEFQDGWTGEHVVVRLDGGIVAEAAPTTRMQIGLAEALVVEVEPGPHVLTVEIADAALAAEHAFDASTETWVGISRVDGTVAFREQQTLFGYV</sequence>
<protein>
    <submittedName>
        <fullName evidence="1">Uncharacterized protein</fullName>
    </submittedName>
</protein>
<evidence type="ECO:0000313" key="1">
    <source>
        <dbReference type="EMBL" id="QKJ18179.1"/>
    </source>
</evidence>
<dbReference type="Proteomes" id="UP000502498">
    <property type="component" value="Chromosome"/>
</dbReference>
<accession>A0A7D4Q6G6</accession>
<proteinExistence type="predicted"/>
<organism evidence="1 2">
    <name type="scientific">Microbacterium hominis</name>
    <dbReference type="NCBI Taxonomy" id="162426"/>
    <lineage>
        <taxon>Bacteria</taxon>
        <taxon>Bacillati</taxon>
        <taxon>Actinomycetota</taxon>
        <taxon>Actinomycetes</taxon>
        <taxon>Micrococcales</taxon>
        <taxon>Microbacteriaceae</taxon>
        <taxon>Microbacterium</taxon>
    </lineage>
</organism>